<dbReference type="CDD" id="cd07262">
    <property type="entry name" value="VOC_like"/>
    <property type="match status" value="1"/>
</dbReference>
<name>A0A1E5BYX0_9GAMM</name>
<reference evidence="2 3" key="1">
    <citation type="journal article" date="2012" name="Science">
        <title>Ecological populations of bacteria act as socially cohesive units of antibiotic production and resistance.</title>
        <authorList>
            <person name="Cordero O.X."/>
            <person name="Wildschutte H."/>
            <person name="Kirkup B."/>
            <person name="Proehl S."/>
            <person name="Ngo L."/>
            <person name="Hussain F."/>
            <person name="Le Roux F."/>
            <person name="Mincer T."/>
            <person name="Polz M.F."/>
        </authorList>
    </citation>
    <scope>NUCLEOTIDE SEQUENCE [LARGE SCALE GENOMIC DNA]</scope>
    <source>
        <strain evidence="2 3">FF-454</strain>
    </source>
</reference>
<dbReference type="Gene3D" id="3.10.180.10">
    <property type="entry name" value="2,3-Dihydroxybiphenyl 1,2-Dioxygenase, domain 1"/>
    <property type="match status" value="1"/>
</dbReference>
<dbReference type="Pfam" id="PF00903">
    <property type="entry name" value="Glyoxalase"/>
    <property type="match status" value="1"/>
</dbReference>
<organism evidence="2 3">
    <name type="scientific">Enterovibrio norvegicus FF-454</name>
    <dbReference type="NCBI Taxonomy" id="1185651"/>
    <lineage>
        <taxon>Bacteria</taxon>
        <taxon>Pseudomonadati</taxon>
        <taxon>Pseudomonadota</taxon>
        <taxon>Gammaproteobacteria</taxon>
        <taxon>Vibrionales</taxon>
        <taxon>Vibrionaceae</taxon>
        <taxon>Enterovibrio</taxon>
    </lineage>
</organism>
<dbReference type="AlphaFoldDB" id="A0A1E5BYX0"/>
<protein>
    <submittedName>
        <fullName evidence="2">Glyoxalase</fullName>
    </submittedName>
</protein>
<proteinExistence type="predicted"/>
<dbReference type="RefSeq" id="WP_016959233.1">
    <property type="nucleotide sequence ID" value="NZ_AJWN02000094.1"/>
</dbReference>
<dbReference type="SUPFAM" id="SSF54593">
    <property type="entry name" value="Glyoxalase/Bleomycin resistance protein/Dihydroxybiphenyl dioxygenase"/>
    <property type="match status" value="1"/>
</dbReference>
<dbReference type="PANTHER" id="PTHR35006:SF1">
    <property type="entry name" value="BLL2941 PROTEIN"/>
    <property type="match status" value="1"/>
</dbReference>
<evidence type="ECO:0000313" key="3">
    <source>
        <dbReference type="Proteomes" id="UP000095039"/>
    </source>
</evidence>
<dbReference type="EMBL" id="AJWN02000094">
    <property type="protein sequence ID" value="OEE58399.1"/>
    <property type="molecule type" value="Genomic_DNA"/>
</dbReference>
<dbReference type="PANTHER" id="PTHR35006">
    <property type="entry name" value="GLYOXALASE FAMILY PROTEIN (AFU_ORTHOLOGUE AFUA_5G14830)"/>
    <property type="match status" value="1"/>
</dbReference>
<evidence type="ECO:0000259" key="1">
    <source>
        <dbReference type="Pfam" id="PF00903"/>
    </source>
</evidence>
<dbReference type="InterPro" id="IPR029068">
    <property type="entry name" value="Glyas_Bleomycin-R_OHBP_Dase"/>
</dbReference>
<gene>
    <name evidence="2" type="ORF">A1OK_15505</name>
</gene>
<sequence>MFSHVMIGSNDMEKSKAFYDATLAVLGYSEGMIDEKGRCFYLTQDGVLGITKPINGESASHGNGMTIGFKASSPEQAKAWHEAGIANGGTPCEEPPGVRANSRMSLYLAYLLDPSGNKICAMYVMPAES</sequence>
<dbReference type="InterPro" id="IPR004360">
    <property type="entry name" value="Glyas_Fos-R_dOase_dom"/>
</dbReference>
<evidence type="ECO:0000313" key="2">
    <source>
        <dbReference type="EMBL" id="OEE58399.1"/>
    </source>
</evidence>
<keyword evidence="3" id="KW-1185">Reference proteome</keyword>
<comment type="caution">
    <text evidence="2">The sequence shown here is derived from an EMBL/GenBank/DDBJ whole genome shotgun (WGS) entry which is preliminary data.</text>
</comment>
<feature type="domain" description="Glyoxalase/fosfomycin resistance/dioxygenase" evidence="1">
    <location>
        <begin position="3"/>
        <end position="120"/>
    </location>
</feature>
<accession>A0A1E5BYX0</accession>
<dbReference type="Proteomes" id="UP000095039">
    <property type="component" value="Unassembled WGS sequence"/>
</dbReference>